<reference evidence="1" key="1">
    <citation type="submission" date="2018-02" db="EMBL/GenBank/DDBJ databases">
        <title>Rhizophora mucronata_Transcriptome.</title>
        <authorList>
            <person name="Meera S.P."/>
            <person name="Sreeshan A."/>
            <person name="Augustine A."/>
        </authorList>
    </citation>
    <scope>NUCLEOTIDE SEQUENCE</scope>
    <source>
        <tissue evidence="1">Leaf</tissue>
    </source>
</reference>
<accession>A0A2P2PNT4</accession>
<sequence length="63" mass="6935">MLIAASLRPKEFMLPKSFAAEQLTLQMTVGGDQMLFVPSVIRKGMLTEFVRLAVEKATSSCCI</sequence>
<organism evidence="1">
    <name type="scientific">Rhizophora mucronata</name>
    <name type="common">Asiatic mangrove</name>
    <dbReference type="NCBI Taxonomy" id="61149"/>
    <lineage>
        <taxon>Eukaryota</taxon>
        <taxon>Viridiplantae</taxon>
        <taxon>Streptophyta</taxon>
        <taxon>Embryophyta</taxon>
        <taxon>Tracheophyta</taxon>
        <taxon>Spermatophyta</taxon>
        <taxon>Magnoliopsida</taxon>
        <taxon>eudicotyledons</taxon>
        <taxon>Gunneridae</taxon>
        <taxon>Pentapetalae</taxon>
        <taxon>rosids</taxon>
        <taxon>fabids</taxon>
        <taxon>Malpighiales</taxon>
        <taxon>Rhizophoraceae</taxon>
        <taxon>Rhizophora</taxon>
    </lineage>
</organism>
<evidence type="ECO:0000313" key="1">
    <source>
        <dbReference type="EMBL" id="MBX56412.1"/>
    </source>
</evidence>
<protein>
    <submittedName>
        <fullName evidence="1">Uncharacterized protein</fullName>
    </submittedName>
</protein>
<name>A0A2P2PNT4_RHIMU</name>
<dbReference type="AlphaFoldDB" id="A0A2P2PNT4"/>
<dbReference type="EMBL" id="GGEC01075928">
    <property type="protein sequence ID" value="MBX56412.1"/>
    <property type="molecule type" value="Transcribed_RNA"/>
</dbReference>
<proteinExistence type="predicted"/>